<evidence type="ECO:0000313" key="2">
    <source>
        <dbReference type="EMBL" id="AQQ71374.1"/>
    </source>
</evidence>
<dbReference type="Proteomes" id="UP000188181">
    <property type="component" value="Chromosome"/>
</dbReference>
<accession>A0A1Q2MFE8</accession>
<protein>
    <submittedName>
        <fullName evidence="2">Uncharacterized protein</fullName>
    </submittedName>
</protein>
<dbReference type="EMBL" id="CP019646">
    <property type="protein sequence ID" value="AQQ71374.1"/>
    <property type="molecule type" value="Genomic_DNA"/>
</dbReference>
<keyword evidence="1" id="KW-0472">Membrane</keyword>
<dbReference type="AlphaFoldDB" id="A0A1Q2MFE8"/>
<reference evidence="3" key="1">
    <citation type="submission" date="2017-02" db="EMBL/GenBank/DDBJ databases">
        <title>Comparative genomics and description of representatives of a novel lineage of planctomycetes thriving in anoxic sediments.</title>
        <authorList>
            <person name="Spring S."/>
            <person name="Bunk B."/>
            <person name="Sproer C."/>
        </authorList>
    </citation>
    <scope>NUCLEOTIDE SEQUENCE [LARGE SCALE GENOMIC DNA]</scope>
    <source>
        <strain evidence="3">SM-Chi-D1</strain>
    </source>
</reference>
<sequence length="117" mass="13183">MKLLFSLIIAIGLVVCIILAVEGAFSTWQMIVGFIICFPLSFIGTQWRRPITIFPIAIIAMLILYFGIEHAWHGLIPGGILGTLLTVLISIGWINPHEPFSRKDYIEKITTTRIEEE</sequence>
<keyword evidence="3" id="KW-1185">Reference proteome</keyword>
<feature type="transmembrane region" description="Helical" evidence="1">
    <location>
        <begin position="51"/>
        <end position="68"/>
    </location>
</feature>
<evidence type="ECO:0000256" key="1">
    <source>
        <dbReference type="SAM" id="Phobius"/>
    </source>
</evidence>
<feature type="transmembrane region" description="Helical" evidence="1">
    <location>
        <begin position="26"/>
        <end position="44"/>
    </location>
</feature>
<dbReference type="STRING" id="1851148.SMSP2_01747"/>
<dbReference type="KEGG" id="pbas:SMSP2_01747"/>
<name>A0A1Q2MFE8_9BACT</name>
<gene>
    <name evidence="2" type="ORF">SMSP2_01747</name>
</gene>
<proteinExistence type="predicted"/>
<keyword evidence="1" id="KW-1133">Transmembrane helix</keyword>
<keyword evidence="1" id="KW-0812">Transmembrane</keyword>
<feature type="transmembrane region" description="Helical" evidence="1">
    <location>
        <begin position="74"/>
        <end position="94"/>
    </location>
</feature>
<organism evidence="2 3">
    <name type="scientific">Limihaloglobus sulfuriphilus</name>
    <dbReference type="NCBI Taxonomy" id="1851148"/>
    <lineage>
        <taxon>Bacteria</taxon>
        <taxon>Pseudomonadati</taxon>
        <taxon>Planctomycetota</taxon>
        <taxon>Phycisphaerae</taxon>
        <taxon>Sedimentisphaerales</taxon>
        <taxon>Sedimentisphaeraceae</taxon>
        <taxon>Limihaloglobus</taxon>
    </lineage>
</organism>
<dbReference type="RefSeq" id="WP_146683557.1">
    <property type="nucleotide sequence ID" value="NZ_CP019646.1"/>
</dbReference>
<evidence type="ECO:0000313" key="3">
    <source>
        <dbReference type="Proteomes" id="UP000188181"/>
    </source>
</evidence>